<evidence type="ECO:0000313" key="3">
    <source>
        <dbReference type="Proteomes" id="UP000321798"/>
    </source>
</evidence>
<evidence type="ECO:0000313" key="2">
    <source>
        <dbReference type="EMBL" id="GEP69592.1"/>
    </source>
</evidence>
<dbReference type="SUPFAM" id="SSF51735">
    <property type="entry name" value="NAD(P)-binding Rossmann-fold domains"/>
    <property type="match status" value="1"/>
</dbReference>
<reference evidence="2 3" key="1">
    <citation type="submission" date="2019-07" db="EMBL/GenBank/DDBJ databases">
        <title>Whole genome shotgun sequence of Cellulomonas soli NBRC 109434.</title>
        <authorList>
            <person name="Hosoyama A."/>
            <person name="Uohara A."/>
            <person name="Ohji S."/>
            <person name="Ichikawa N."/>
        </authorList>
    </citation>
    <scope>NUCLEOTIDE SEQUENCE [LARGE SCALE GENOMIC DNA]</scope>
    <source>
        <strain evidence="2 3">NBRC 109434</strain>
    </source>
</reference>
<dbReference type="RefSeq" id="WP_146953343.1">
    <property type="nucleotide sequence ID" value="NZ_BAABBJ010000007.1"/>
</dbReference>
<dbReference type="OrthoDB" id="3243290at2"/>
<dbReference type="AlphaFoldDB" id="A0A512PEM2"/>
<dbReference type="Gene3D" id="3.40.50.720">
    <property type="entry name" value="NAD(P)-binding Rossmann-like Domain"/>
    <property type="match status" value="1"/>
</dbReference>
<dbReference type="PANTHER" id="PTHR43162:SF1">
    <property type="entry name" value="PRESTALK A DIFFERENTIATION PROTEIN A"/>
    <property type="match status" value="1"/>
</dbReference>
<accession>A0A512PEM2</accession>
<comment type="caution">
    <text evidence="2">The sequence shown here is derived from an EMBL/GenBank/DDBJ whole genome shotgun (WGS) entry which is preliminary data.</text>
</comment>
<dbReference type="InterPro" id="IPR036291">
    <property type="entry name" value="NAD(P)-bd_dom_sf"/>
</dbReference>
<dbReference type="EMBL" id="BKAL01000007">
    <property type="protein sequence ID" value="GEP69592.1"/>
    <property type="molecule type" value="Genomic_DNA"/>
</dbReference>
<keyword evidence="3" id="KW-1185">Reference proteome</keyword>
<sequence>MTKYVINGVDGHFGSAAAALALESVAPEDLILTSWDVEAIRHWEDKGVTVRQADYDDLAMTTAAFEGANVVLLISTMKVGPVRQQQHQNAIDAAVAAGASRIVYTSYLGAGDPDASWYTLTDHRYTEKAIRESGLTWNFMRDSQYQQAITQMQAAAAIQTGFWYTNSEPGKISMVHRDDCVRSAVALLLGKGEPDTAYDITGPELVSFRECYELVVELSGAAIEFVEITDEQMYDMFHAMGVPRWATDDFSASPFPWCSEDMVTNGSGMRTGGMAVLSDAVERLTGRAPISVRDAMKADSAGWPAAPTR</sequence>
<feature type="domain" description="NAD(P)-binding" evidence="1">
    <location>
        <begin position="10"/>
        <end position="148"/>
    </location>
</feature>
<organism evidence="2 3">
    <name type="scientific">Cellulomonas soli</name>
    <dbReference type="NCBI Taxonomy" id="931535"/>
    <lineage>
        <taxon>Bacteria</taxon>
        <taxon>Bacillati</taxon>
        <taxon>Actinomycetota</taxon>
        <taxon>Actinomycetes</taxon>
        <taxon>Micrococcales</taxon>
        <taxon>Cellulomonadaceae</taxon>
        <taxon>Cellulomonas</taxon>
    </lineage>
</organism>
<evidence type="ECO:0000259" key="1">
    <source>
        <dbReference type="Pfam" id="PF13460"/>
    </source>
</evidence>
<dbReference type="InterPro" id="IPR016040">
    <property type="entry name" value="NAD(P)-bd_dom"/>
</dbReference>
<gene>
    <name evidence="2" type="ORF">CSO01_23070</name>
</gene>
<dbReference type="Pfam" id="PF13460">
    <property type="entry name" value="NAD_binding_10"/>
    <property type="match status" value="1"/>
</dbReference>
<dbReference type="PANTHER" id="PTHR43162">
    <property type="match status" value="1"/>
</dbReference>
<proteinExistence type="predicted"/>
<dbReference type="InterPro" id="IPR051604">
    <property type="entry name" value="Ergot_Alk_Oxidoreductase"/>
</dbReference>
<protein>
    <submittedName>
        <fullName evidence="2">NAD(P)-dependent oxidoreductase</fullName>
    </submittedName>
</protein>
<dbReference type="Proteomes" id="UP000321798">
    <property type="component" value="Unassembled WGS sequence"/>
</dbReference>
<dbReference type="Gene3D" id="3.90.25.10">
    <property type="entry name" value="UDP-galactose 4-epimerase, domain 1"/>
    <property type="match status" value="1"/>
</dbReference>
<name>A0A512PEM2_9CELL</name>